<feature type="domain" description="F-box" evidence="1">
    <location>
        <begin position="3"/>
        <end position="50"/>
    </location>
</feature>
<dbReference type="GO" id="GO:0005085">
    <property type="term" value="F:guanyl-nucleotide exchange factor activity"/>
    <property type="evidence" value="ECO:0007669"/>
    <property type="project" value="TreeGrafter"/>
</dbReference>
<accession>A0A022W8M5</accession>
<dbReference type="SUPFAM" id="SSF81383">
    <property type="entry name" value="F-box domain"/>
    <property type="match status" value="1"/>
</dbReference>
<dbReference type="InterPro" id="IPR036047">
    <property type="entry name" value="F-box-like_dom_sf"/>
</dbReference>
<dbReference type="PANTHER" id="PTHR45982:SF3">
    <property type="entry name" value="F-BOX PROTEIN POF9"/>
    <property type="match status" value="1"/>
</dbReference>
<dbReference type="Gene3D" id="2.130.10.30">
    <property type="entry name" value="Regulator of chromosome condensation 1/beta-lactamase-inhibitor protein II"/>
    <property type="match status" value="1"/>
</dbReference>
<dbReference type="Pfam" id="PF12937">
    <property type="entry name" value="F-box-like"/>
    <property type="match status" value="1"/>
</dbReference>
<dbReference type="InterPro" id="IPR051553">
    <property type="entry name" value="Ran_GTPase-activating"/>
</dbReference>
<dbReference type="Gene3D" id="1.20.1280.50">
    <property type="match status" value="1"/>
</dbReference>
<sequence length="619" mass="69596">MTLAKLDDLPEDILVLIFPLLDVPDFLTLCTVNKYFHEVFLTNPEFWREVTTKTYRIPVQPLLRANGPRWYWLYKNLRTQTRVYQWGGEGRPCEPLVNKTWPYESSAVAGIRNIVDLQCGGWSSSCLTSDGELYLTGRIDGVFYDYSTASGYQRLKFDAEYPATSAESYNKSTAIKQFSSGRRHILGLSDEGIIWSWSHRDHSARLVEFSCARTVLNSRDPHTPGTVTKVVAGWDTNSAFVAGTGIVYWKINDPPLNNDESALLFVLGKIVPGTGFQRTNSDRGRVEDEARLGEVISYIVLEGYIAFITDLNKVFATEEDGQRTVELAKFAAPGRILRDIQGAFRNFAVFTETGEVMIGNVEHIQTAFDFADDPDRVWSPKLPAGLQHSEVISVSFGDYHYTALHANGKISSYGREPRGCGSLGLGSILGGVPLRGLTEPDSESFSRDVCYFEFAEEKRHNVWFEPEKREWLEYLASEAGSQGDSSDWLMPLKENDHGLLEKYTTCIERAGENWDNFPGIRPEDTDGLGAYFTLSVASAGWQTVALVLVDKELAEKVRRKHLVNAEEGNGAEKTPRYKWELQKYPPLPTDAQGIIEVSKYDFDTWVYGLPPLENSSAQK</sequence>
<name>A0A022W8M5_TRIRU</name>
<evidence type="ECO:0000259" key="1">
    <source>
        <dbReference type="PROSITE" id="PS50181"/>
    </source>
</evidence>
<dbReference type="PANTHER" id="PTHR45982">
    <property type="entry name" value="REGULATOR OF CHROMOSOME CONDENSATION"/>
    <property type="match status" value="1"/>
</dbReference>
<dbReference type="OrthoDB" id="61110at2759"/>
<dbReference type="SUPFAM" id="SSF50985">
    <property type="entry name" value="RCC1/BLIP-II"/>
    <property type="match status" value="1"/>
</dbReference>
<dbReference type="AlphaFoldDB" id="A0A022W8M5"/>
<evidence type="ECO:0000313" key="2">
    <source>
        <dbReference type="EMBL" id="EZF54639.1"/>
    </source>
</evidence>
<dbReference type="InterPro" id="IPR001810">
    <property type="entry name" value="F-box_dom"/>
</dbReference>
<dbReference type="HOGENOM" id="CLU_019361_0_0_1"/>
<organism evidence="2">
    <name type="scientific">Trichophyton rubrum CBS 288.86</name>
    <dbReference type="NCBI Taxonomy" id="1215330"/>
    <lineage>
        <taxon>Eukaryota</taxon>
        <taxon>Fungi</taxon>
        <taxon>Dikarya</taxon>
        <taxon>Ascomycota</taxon>
        <taxon>Pezizomycotina</taxon>
        <taxon>Eurotiomycetes</taxon>
        <taxon>Eurotiomycetidae</taxon>
        <taxon>Onygenales</taxon>
        <taxon>Arthrodermataceae</taxon>
        <taxon>Trichophyton</taxon>
    </lineage>
</organism>
<dbReference type="GO" id="GO:0005737">
    <property type="term" value="C:cytoplasm"/>
    <property type="evidence" value="ECO:0007669"/>
    <property type="project" value="TreeGrafter"/>
</dbReference>
<dbReference type="EMBL" id="KK207780">
    <property type="protein sequence ID" value="EZF54639.1"/>
    <property type="molecule type" value="Genomic_DNA"/>
</dbReference>
<protein>
    <recommendedName>
        <fullName evidence="1">F-box domain-containing protein</fullName>
    </recommendedName>
</protein>
<proteinExistence type="predicted"/>
<dbReference type="Proteomes" id="UP000023758">
    <property type="component" value="Unassembled WGS sequence"/>
</dbReference>
<dbReference type="CDD" id="cd09917">
    <property type="entry name" value="F-box_SF"/>
    <property type="match status" value="1"/>
</dbReference>
<dbReference type="PROSITE" id="PS50181">
    <property type="entry name" value="FBOX"/>
    <property type="match status" value="1"/>
</dbReference>
<dbReference type="InterPro" id="IPR009091">
    <property type="entry name" value="RCC1/BLIP-II"/>
</dbReference>
<gene>
    <name evidence="2" type="ORF">H103_02621</name>
</gene>
<reference evidence="2" key="1">
    <citation type="submission" date="2014-02" db="EMBL/GenBank/DDBJ databases">
        <title>The Genome Sequence of Trichophyton rubrum (morphotype fischeri) CBS 288.86.</title>
        <authorList>
            <consortium name="The Broad Institute Genomics Platform"/>
            <person name="Cuomo C.A."/>
            <person name="White T.C."/>
            <person name="Graser Y."/>
            <person name="Martinez-Rossi N."/>
            <person name="Heitman J."/>
            <person name="Young S.K."/>
            <person name="Zeng Q."/>
            <person name="Gargeya S."/>
            <person name="Abouelleil A."/>
            <person name="Alvarado L."/>
            <person name="Chapman S.B."/>
            <person name="Gainer-Dewar J."/>
            <person name="Goldberg J."/>
            <person name="Griggs A."/>
            <person name="Gujja S."/>
            <person name="Hansen M."/>
            <person name="Howarth C."/>
            <person name="Imamovic A."/>
            <person name="Larimer J."/>
            <person name="Martinez D."/>
            <person name="Murphy C."/>
            <person name="Pearson M.D."/>
            <person name="Persinoti G."/>
            <person name="Poon T."/>
            <person name="Priest M."/>
            <person name="Roberts A.D."/>
            <person name="Saif S."/>
            <person name="Shea T.D."/>
            <person name="Sykes S.N."/>
            <person name="Wortman J."/>
            <person name="Nusbaum C."/>
            <person name="Birren B."/>
        </authorList>
    </citation>
    <scope>NUCLEOTIDE SEQUENCE [LARGE SCALE GENOMIC DNA]</scope>
    <source>
        <strain evidence="2">CBS 288.86</strain>
    </source>
</reference>